<sequence>MLMLGNMERKFKHWKDLYDACEGSLEIINNEKITQFIDFILSSSGLLLFLFKVFLKSDSTINHNSIKIKEKTMESKVSAEEVLFLANRNAREKYFKVDRSEEIAKKLVEQCFYNLENKQLPLMINQIILLNLDPTLFLVLLLTIIVSSELQISHFNVKFLLKCNCIWQSFQGTLSPSMG</sequence>
<evidence type="ECO:0000256" key="1">
    <source>
        <dbReference type="SAM" id="Phobius"/>
    </source>
</evidence>
<feature type="transmembrane region" description="Helical" evidence="1">
    <location>
        <begin position="123"/>
        <end position="146"/>
    </location>
</feature>
<dbReference type="AlphaFoldDB" id="X6M2M2"/>
<dbReference type="Proteomes" id="UP000023152">
    <property type="component" value="Unassembled WGS sequence"/>
</dbReference>
<keyword evidence="1" id="KW-1133">Transmembrane helix</keyword>
<evidence type="ECO:0000313" key="2">
    <source>
        <dbReference type="EMBL" id="ETO07836.1"/>
    </source>
</evidence>
<feature type="transmembrane region" description="Helical" evidence="1">
    <location>
        <begin position="36"/>
        <end position="55"/>
    </location>
</feature>
<keyword evidence="1" id="KW-0472">Membrane</keyword>
<comment type="caution">
    <text evidence="2">The sequence shown here is derived from an EMBL/GenBank/DDBJ whole genome shotgun (WGS) entry which is preliminary data.</text>
</comment>
<proteinExistence type="predicted"/>
<dbReference type="EMBL" id="ASPP01025666">
    <property type="protein sequence ID" value="ETO07836.1"/>
    <property type="molecule type" value="Genomic_DNA"/>
</dbReference>
<reference evidence="2 3" key="1">
    <citation type="journal article" date="2013" name="Curr. Biol.">
        <title>The Genome of the Foraminiferan Reticulomyxa filosa.</title>
        <authorList>
            <person name="Glockner G."/>
            <person name="Hulsmann N."/>
            <person name="Schleicher M."/>
            <person name="Noegel A.A."/>
            <person name="Eichinger L."/>
            <person name="Gallinger C."/>
            <person name="Pawlowski J."/>
            <person name="Sierra R."/>
            <person name="Euteneuer U."/>
            <person name="Pillet L."/>
            <person name="Moustafa A."/>
            <person name="Platzer M."/>
            <person name="Groth M."/>
            <person name="Szafranski K."/>
            <person name="Schliwa M."/>
        </authorList>
    </citation>
    <scope>NUCLEOTIDE SEQUENCE [LARGE SCALE GENOMIC DNA]</scope>
</reference>
<organism evidence="2 3">
    <name type="scientific">Reticulomyxa filosa</name>
    <dbReference type="NCBI Taxonomy" id="46433"/>
    <lineage>
        <taxon>Eukaryota</taxon>
        <taxon>Sar</taxon>
        <taxon>Rhizaria</taxon>
        <taxon>Retaria</taxon>
        <taxon>Foraminifera</taxon>
        <taxon>Monothalamids</taxon>
        <taxon>Reticulomyxidae</taxon>
        <taxon>Reticulomyxa</taxon>
    </lineage>
</organism>
<keyword evidence="1" id="KW-0812">Transmembrane</keyword>
<accession>X6M2M2</accession>
<protein>
    <submittedName>
        <fullName evidence="2">Uncharacterized protein</fullName>
    </submittedName>
</protein>
<keyword evidence="3" id="KW-1185">Reference proteome</keyword>
<gene>
    <name evidence="2" type="ORF">RFI_29554</name>
</gene>
<name>X6M2M2_RETFI</name>
<evidence type="ECO:0000313" key="3">
    <source>
        <dbReference type="Proteomes" id="UP000023152"/>
    </source>
</evidence>